<proteinExistence type="predicted"/>
<dbReference type="VEuPathDB" id="FungiDB:HpaG803033"/>
<dbReference type="EnsemblProtists" id="HpaT803033">
    <property type="protein sequence ID" value="HpaP803033"/>
    <property type="gene ID" value="HpaG803033"/>
</dbReference>
<evidence type="ECO:0000256" key="1">
    <source>
        <dbReference type="SAM" id="MobiDB-lite"/>
    </source>
</evidence>
<dbReference type="HOGENOM" id="CLU_3091388_0_0_1"/>
<dbReference type="EMBL" id="JH598031">
    <property type="status" value="NOT_ANNOTATED_CDS"/>
    <property type="molecule type" value="Genomic_DNA"/>
</dbReference>
<reference evidence="2" key="2">
    <citation type="submission" date="2015-06" db="UniProtKB">
        <authorList>
            <consortium name="EnsemblProtists"/>
        </authorList>
    </citation>
    <scope>IDENTIFICATION</scope>
    <source>
        <strain evidence="2">Emoy2</strain>
    </source>
</reference>
<dbReference type="InParanoid" id="M4B9S3"/>
<organism evidence="2 3">
    <name type="scientific">Hyaloperonospora arabidopsidis (strain Emoy2)</name>
    <name type="common">Downy mildew agent</name>
    <name type="synonym">Peronospora arabidopsidis</name>
    <dbReference type="NCBI Taxonomy" id="559515"/>
    <lineage>
        <taxon>Eukaryota</taxon>
        <taxon>Sar</taxon>
        <taxon>Stramenopiles</taxon>
        <taxon>Oomycota</taxon>
        <taxon>Peronosporomycetes</taxon>
        <taxon>Peronosporales</taxon>
        <taxon>Peronosporaceae</taxon>
        <taxon>Hyaloperonospora</taxon>
    </lineage>
</organism>
<evidence type="ECO:0000313" key="2">
    <source>
        <dbReference type="EnsemblProtists" id="HpaP803033"/>
    </source>
</evidence>
<protein>
    <submittedName>
        <fullName evidence="2">Uncharacterized protein</fullName>
    </submittedName>
</protein>
<dbReference type="AlphaFoldDB" id="M4B9S3"/>
<keyword evidence="3" id="KW-1185">Reference proteome</keyword>
<dbReference type="Proteomes" id="UP000011713">
    <property type="component" value="Unassembled WGS sequence"/>
</dbReference>
<reference evidence="3" key="1">
    <citation type="journal article" date="2010" name="Science">
        <title>Signatures of adaptation to obligate biotrophy in the Hyaloperonospora arabidopsidis genome.</title>
        <authorList>
            <person name="Baxter L."/>
            <person name="Tripathy S."/>
            <person name="Ishaque N."/>
            <person name="Boot N."/>
            <person name="Cabral A."/>
            <person name="Kemen E."/>
            <person name="Thines M."/>
            <person name="Ah-Fong A."/>
            <person name="Anderson R."/>
            <person name="Badejoko W."/>
            <person name="Bittner-Eddy P."/>
            <person name="Boore J.L."/>
            <person name="Chibucos M.C."/>
            <person name="Coates M."/>
            <person name="Dehal P."/>
            <person name="Delehaunty K."/>
            <person name="Dong S."/>
            <person name="Downton P."/>
            <person name="Dumas B."/>
            <person name="Fabro G."/>
            <person name="Fronick C."/>
            <person name="Fuerstenberg S.I."/>
            <person name="Fulton L."/>
            <person name="Gaulin E."/>
            <person name="Govers F."/>
            <person name="Hughes L."/>
            <person name="Humphray S."/>
            <person name="Jiang R.H."/>
            <person name="Judelson H."/>
            <person name="Kamoun S."/>
            <person name="Kyung K."/>
            <person name="Meijer H."/>
            <person name="Minx P."/>
            <person name="Morris P."/>
            <person name="Nelson J."/>
            <person name="Phuntumart V."/>
            <person name="Qutob D."/>
            <person name="Rehmany A."/>
            <person name="Rougon-Cardoso A."/>
            <person name="Ryden P."/>
            <person name="Torto-Alalibo T."/>
            <person name="Studholme D."/>
            <person name="Wang Y."/>
            <person name="Win J."/>
            <person name="Wood J."/>
            <person name="Clifton S.W."/>
            <person name="Rogers J."/>
            <person name="Van den Ackerveken G."/>
            <person name="Jones J.D."/>
            <person name="McDowell J.M."/>
            <person name="Beynon J."/>
            <person name="Tyler B.M."/>
        </authorList>
    </citation>
    <scope>NUCLEOTIDE SEQUENCE [LARGE SCALE GENOMIC DNA]</scope>
    <source>
        <strain evidence="3">Emoy2</strain>
    </source>
</reference>
<feature type="region of interest" description="Disordered" evidence="1">
    <location>
        <begin position="1"/>
        <end position="22"/>
    </location>
</feature>
<sequence length="52" mass="5830">MDASRQEGLLSQTHSTTPRDLVQRSYSAVTSVKLTSRVCPPTRWTSLSYDSK</sequence>
<accession>M4B9S3</accession>
<feature type="compositionally biased region" description="Polar residues" evidence="1">
    <location>
        <begin position="9"/>
        <end position="22"/>
    </location>
</feature>
<evidence type="ECO:0000313" key="3">
    <source>
        <dbReference type="Proteomes" id="UP000011713"/>
    </source>
</evidence>
<name>M4B9S3_HYAAE</name>